<dbReference type="EMBL" id="DSLL01000050">
    <property type="protein sequence ID" value="HEH31524.1"/>
    <property type="molecule type" value="Genomic_DNA"/>
</dbReference>
<reference evidence="1" key="1">
    <citation type="journal article" date="2020" name="mSystems">
        <title>Genome- and Community-Level Interaction Insights into Carbon Utilization and Element Cycling Functions of Hydrothermarchaeota in Hydrothermal Sediment.</title>
        <authorList>
            <person name="Zhou Z."/>
            <person name="Liu Y."/>
            <person name="Xu W."/>
            <person name="Pan J."/>
            <person name="Luo Z.H."/>
            <person name="Li M."/>
        </authorList>
    </citation>
    <scope>NUCLEOTIDE SEQUENCE [LARGE SCALE GENOMIC DNA]</scope>
    <source>
        <strain evidence="1">SpSt-27</strain>
    </source>
</reference>
<sequence>MFDSILGDVYGGIVLTIREWFDECLERNCTVFHFPPNRKPRIHVLSPGSVCLVLIKEGASRKD</sequence>
<gene>
    <name evidence="1" type="ORF">ENP99_05400</name>
</gene>
<evidence type="ECO:0000313" key="1">
    <source>
        <dbReference type="EMBL" id="HEH31524.1"/>
    </source>
</evidence>
<name>A0A7J2TBI5_9CREN</name>
<organism evidence="1">
    <name type="scientific">Ignisphaera aggregans</name>
    <dbReference type="NCBI Taxonomy" id="334771"/>
    <lineage>
        <taxon>Archaea</taxon>
        <taxon>Thermoproteota</taxon>
        <taxon>Thermoprotei</taxon>
        <taxon>Desulfurococcales</taxon>
        <taxon>Desulfurococcaceae</taxon>
        <taxon>Ignisphaera</taxon>
    </lineage>
</organism>
<accession>A0A7J2TBI5</accession>
<protein>
    <submittedName>
        <fullName evidence="1">Uncharacterized protein</fullName>
    </submittedName>
</protein>
<comment type="caution">
    <text evidence="1">The sequence shown here is derived from an EMBL/GenBank/DDBJ whole genome shotgun (WGS) entry which is preliminary data.</text>
</comment>
<proteinExistence type="predicted"/>
<dbReference type="AlphaFoldDB" id="A0A7J2TBI5"/>